<keyword evidence="2" id="KW-0812">Transmembrane</keyword>
<protein>
    <submittedName>
        <fullName evidence="3">Uncharacterized protein</fullName>
    </submittedName>
</protein>
<name>A0A8H4IH78_9PEZI</name>
<evidence type="ECO:0000256" key="1">
    <source>
        <dbReference type="SAM" id="MobiDB-lite"/>
    </source>
</evidence>
<reference evidence="3" key="1">
    <citation type="submission" date="2020-04" db="EMBL/GenBank/DDBJ databases">
        <title>Genome Assembly and Annotation of Botryosphaeria dothidea sdau 11-99, a Latent Pathogen of Apple Fruit Ring Rot in China.</title>
        <authorList>
            <person name="Yu C."/>
            <person name="Diao Y."/>
            <person name="Lu Q."/>
            <person name="Zhao J."/>
            <person name="Cui S."/>
            <person name="Peng C."/>
            <person name="He B."/>
            <person name="Liu H."/>
        </authorList>
    </citation>
    <scope>NUCLEOTIDE SEQUENCE [LARGE SCALE GENOMIC DNA]</scope>
    <source>
        <strain evidence="3">Sdau11-99</strain>
    </source>
</reference>
<feature type="region of interest" description="Disordered" evidence="1">
    <location>
        <begin position="52"/>
        <end position="73"/>
    </location>
</feature>
<keyword evidence="2" id="KW-0472">Membrane</keyword>
<evidence type="ECO:0000313" key="4">
    <source>
        <dbReference type="Proteomes" id="UP000572817"/>
    </source>
</evidence>
<organism evidence="3 4">
    <name type="scientific">Botryosphaeria dothidea</name>
    <dbReference type="NCBI Taxonomy" id="55169"/>
    <lineage>
        <taxon>Eukaryota</taxon>
        <taxon>Fungi</taxon>
        <taxon>Dikarya</taxon>
        <taxon>Ascomycota</taxon>
        <taxon>Pezizomycotina</taxon>
        <taxon>Dothideomycetes</taxon>
        <taxon>Dothideomycetes incertae sedis</taxon>
        <taxon>Botryosphaeriales</taxon>
        <taxon>Botryosphaeriaceae</taxon>
        <taxon>Botryosphaeria</taxon>
    </lineage>
</organism>
<accession>A0A8H4IH78</accession>
<evidence type="ECO:0000313" key="3">
    <source>
        <dbReference type="EMBL" id="KAF4301220.1"/>
    </source>
</evidence>
<dbReference type="Proteomes" id="UP000572817">
    <property type="component" value="Unassembled WGS sequence"/>
</dbReference>
<dbReference type="AlphaFoldDB" id="A0A8H4IH78"/>
<keyword evidence="2" id="KW-1133">Transmembrane helix</keyword>
<gene>
    <name evidence="3" type="ORF">GTA08_BOTSDO10832</name>
</gene>
<evidence type="ECO:0000256" key="2">
    <source>
        <dbReference type="SAM" id="Phobius"/>
    </source>
</evidence>
<feature type="compositionally biased region" description="Low complexity" evidence="1">
    <location>
        <begin position="52"/>
        <end position="63"/>
    </location>
</feature>
<dbReference type="EMBL" id="WWBZ02000082">
    <property type="protein sequence ID" value="KAF4301220.1"/>
    <property type="molecule type" value="Genomic_DNA"/>
</dbReference>
<proteinExistence type="predicted"/>
<sequence length="142" mass="14425">MSTCYYPDGAISEACTQYCNDSNEGTSFDDCISSINVPNVVMPRAAQLSATASSSSSATAGAQNDSSPGGLCGPGDGYTGAQMAGLGVGVGVPFALAFFVTLILLARERKRNKALIAGGASPAAYDPLKGQEGDATQLYVQQ</sequence>
<keyword evidence="4" id="KW-1185">Reference proteome</keyword>
<comment type="caution">
    <text evidence="3">The sequence shown here is derived from an EMBL/GenBank/DDBJ whole genome shotgun (WGS) entry which is preliminary data.</text>
</comment>
<feature type="transmembrane region" description="Helical" evidence="2">
    <location>
        <begin position="83"/>
        <end position="106"/>
    </location>
</feature>